<dbReference type="PANTHER" id="PTHR10724">
    <property type="entry name" value="30S RIBOSOMAL PROTEIN S1"/>
    <property type="match status" value="1"/>
</dbReference>
<sequence>MDNITNEEFMEQVEESMVKIYPKDIVKGTIINVKEDEVFVDIKYRYDGIVKKDEMSEEEAADPLKSFSVGDEIDVYVIKLDDGEGNVSLSTSRVEGLKNWKKLLEVFENGEVVKASVKGSNSGGLVVKVMGINGFIPASQITTYFVKNFTQYEGQDLDARILSIDEKKKRVVLSSRVLQEEKLDTVWEKLIPDAIVTGKVVRMVDFGAFIDLGGVDGLVHVSDISWDRVTKPSEVLEVGQEVEVKILKANREKGRVSLGIKQLTEKPFDLFVKNHKAGDVLTGEVVNLLDFGAFLKLEEGVEGLVHVSQISNEHVEKPSDVLNIGDKLEVKILEIDTENQRISLSKRALMEPKQTVKKENKEVSEKTNSKPKNESKKTVKSEEPKEDNSFGSNLGDLLDNLNLED</sequence>
<name>A0ABW9F500_9FIRM</name>
<feature type="compositionally biased region" description="Basic and acidic residues" evidence="4">
    <location>
        <begin position="353"/>
        <end position="388"/>
    </location>
</feature>
<reference evidence="6 7" key="1">
    <citation type="journal article" date="2024" name="Front. Microbiol.">
        <title>Pangenomic and biochemical analyses of Helcococcus ovis reveal widespread tetracycline resistance and a novel bacterial species, Helcococcus bovis.</title>
        <authorList>
            <person name="Cunha F."/>
            <person name="Zhai Y."/>
            <person name="Casaro S."/>
            <person name="Jones K.L."/>
            <person name="Hernandez M."/>
            <person name="Bisinotto R.S."/>
            <person name="Kariyawasam S."/>
            <person name="Brown M.B."/>
            <person name="Phillips A."/>
            <person name="Jeong K.C."/>
            <person name="Galvao K.N."/>
        </authorList>
    </citation>
    <scope>NUCLEOTIDE SEQUENCE [LARGE SCALE GENOMIC DNA]</scope>
    <source>
        <strain evidence="6 7">KG197</strain>
    </source>
</reference>
<dbReference type="NCBIfam" id="NF005208">
    <property type="entry name" value="PRK06676.1"/>
    <property type="match status" value="1"/>
</dbReference>
<dbReference type="Gene3D" id="2.40.50.140">
    <property type="entry name" value="Nucleic acid-binding proteins"/>
    <property type="match status" value="4"/>
</dbReference>
<comment type="similarity">
    <text evidence="1">Belongs to the bacterial ribosomal protein bS1 family.</text>
</comment>
<organism evidence="6 7">
    <name type="scientific">Helcococcus bovis</name>
    <dbReference type="NCBI Taxonomy" id="3153252"/>
    <lineage>
        <taxon>Bacteria</taxon>
        <taxon>Bacillati</taxon>
        <taxon>Bacillota</taxon>
        <taxon>Tissierellia</taxon>
        <taxon>Tissierellales</taxon>
        <taxon>Peptoniphilaceae</taxon>
        <taxon>Helcococcus</taxon>
    </lineage>
</organism>
<dbReference type="Proteomes" id="UP001629536">
    <property type="component" value="Unassembled WGS sequence"/>
</dbReference>
<dbReference type="SUPFAM" id="SSF50249">
    <property type="entry name" value="Nucleic acid-binding proteins"/>
    <property type="match status" value="4"/>
</dbReference>
<dbReference type="EMBL" id="JBFNFH010000003">
    <property type="protein sequence ID" value="MFM1524521.1"/>
    <property type="molecule type" value="Genomic_DNA"/>
</dbReference>
<dbReference type="CDD" id="cd04465">
    <property type="entry name" value="S1_RPS1_repeat_ec2_hs2"/>
    <property type="match status" value="1"/>
</dbReference>
<dbReference type="CDD" id="cd05688">
    <property type="entry name" value="S1_RPS1_repeat_ec3"/>
    <property type="match status" value="1"/>
</dbReference>
<feature type="domain" description="S1 motif" evidence="5">
    <location>
        <begin position="110"/>
        <end position="176"/>
    </location>
</feature>
<dbReference type="PROSITE" id="PS50126">
    <property type="entry name" value="S1"/>
    <property type="match status" value="4"/>
</dbReference>
<evidence type="ECO:0000313" key="6">
    <source>
        <dbReference type="EMBL" id="MFM1524521.1"/>
    </source>
</evidence>
<dbReference type="RefSeq" id="WP_408126310.1">
    <property type="nucleotide sequence ID" value="NZ_JBFNFH010000003.1"/>
</dbReference>
<dbReference type="InterPro" id="IPR050437">
    <property type="entry name" value="Ribos_protein_bS1-like"/>
</dbReference>
<dbReference type="Pfam" id="PF00575">
    <property type="entry name" value="S1"/>
    <property type="match status" value="4"/>
</dbReference>
<accession>A0ABW9F500</accession>
<feature type="compositionally biased region" description="Low complexity" evidence="4">
    <location>
        <begin position="393"/>
        <end position="405"/>
    </location>
</feature>
<dbReference type="InterPro" id="IPR003029">
    <property type="entry name" value="S1_domain"/>
</dbReference>
<dbReference type="PRINTS" id="PR00681">
    <property type="entry name" value="RIBOSOMALS1"/>
</dbReference>
<dbReference type="PANTHER" id="PTHR10724:SF7">
    <property type="entry name" value="SMALL RIBOSOMAL SUBUNIT PROTEIN BS1C"/>
    <property type="match status" value="1"/>
</dbReference>
<dbReference type="CDD" id="cd05687">
    <property type="entry name" value="S1_RPS1_repeat_ec1_hs1"/>
    <property type="match status" value="1"/>
</dbReference>
<evidence type="ECO:0000313" key="7">
    <source>
        <dbReference type="Proteomes" id="UP001629536"/>
    </source>
</evidence>
<feature type="domain" description="S1 motif" evidence="5">
    <location>
        <begin position="193"/>
        <end position="261"/>
    </location>
</feature>
<keyword evidence="7" id="KW-1185">Reference proteome</keyword>
<evidence type="ECO:0000259" key="5">
    <source>
        <dbReference type="PROSITE" id="PS50126"/>
    </source>
</evidence>
<dbReference type="InterPro" id="IPR035104">
    <property type="entry name" value="Ribosomal_protein_S1-like"/>
</dbReference>
<dbReference type="GO" id="GO:0005840">
    <property type="term" value="C:ribosome"/>
    <property type="evidence" value="ECO:0007669"/>
    <property type="project" value="UniProtKB-KW"/>
</dbReference>
<evidence type="ECO:0000256" key="3">
    <source>
        <dbReference type="ARBA" id="ARBA00023274"/>
    </source>
</evidence>
<keyword evidence="2 6" id="KW-0689">Ribosomal protein</keyword>
<proteinExistence type="inferred from homology"/>
<feature type="domain" description="S1 motif" evidence="5">
    <location>
        <begin position="23"/>
        <end position="92"/>
    </location>
</feature>
<dbReference type="InterPro" id="IPR012340">
    <property type="entry name" value="NA-bd_OB-fold"/>
</dbReference>
<keyword evidence="3" id="KW-0687">Ribonucleoprotein</keyword>
<evidence type="ECO:0000256" key="4">
    <source>
        <dbReference type="SAM" id="MobiDB-lite"/>
    </source>
</evidence>
<evidence type="ECO:0000256" key="2">
    <source>
        <dbReference type="ARBA" id="ARBA00022980"/>
    </source>
</evidence>
<dbReference type="SMART" id="SM00316">
    <property type="entry name" value="S1"/>
    <property type="match status" value="4"/>
</dbReference>
<comment type="caution">
    <text evidence="6">The sequence shown here is derived from an EMBL/GenBank/DDBJ whole genome shotgun (WGS) entry which is preliminary data.</text>
</comment>
<evidence type="ECO:0000256" key="1">
    <source>
        <dbReference type="ARBA" id="ARBA00006767"/>
    </source>
</evidence>
<gene>
    <name evidence="6" type="primary">rpsA</name>
    <name evidence="6" type="ORF">ABGF40_02430</name>
</gene>
<protein>
    <submittedName>
        <fullName evidence="6">30S ribosomal protein S1</fullName>
    </submittedName>
</protein>
<feature type="region of interest" description="Disordered" evidence="4">
    <location>
        <begin position="353"/>
        <end position="405"/>
    </location>
</feature>
<feature type="domain" description="S1 motif" evidence="5">
    <location>
        <begin position="278"/>
        <end position="347"/>
    </location>
</feature>